<keyword evidence="5" id="KW-1185">Reference proteome</keyword>
<dbReference type="GO" id="GO:0006231">
    <property type="term" value="P:dTMP biosynthetic process"/>
    <property type="evidence" value="ECO:0007669"/>
    <property type="project" value="TreeGrafter"/>
</dbReference>
<evidence type="ECO:0000256" key="1">
    <source>
        <dbReference type="ARBA" id="ARBA00022603"/>
    </source>
</evidence>
<dbReference type="AlphaFoldDB" id="A0A4R6K2D5"/>
<dbReference type="Proteomes" id="UP000294901">
    <property type="component" value="Unassembled WGS sequence"/>
</dbReference>
<dbReference type="SUPFAM" id="SSF55831">
    <property type="entry name" value="Thymidylate synthase/dCMP hydroxymethylase"/>
    <property type="match status" value="1"/>
</dbReference>
<dbReference type="GO" id="GO:0032259">
    <property type="term" value="P:methylation"/>
    <property type="evidence" value="ECO:0007669"/>
    <property type="project" value="UniProtKB-KW"/>
</dbReference>
<comment type="caution">
    <text evidence="4">The sequence shown here is derived from an EMBL/GenBank/DDBJ whole genome shotgun (WGS) entry which is preliminary data.</text>
</comment>
<gene>
    <name evidence="4" type="ORF">C8E87_6079</name>
</gene>
<evidence type="ECO:0000313" key="4">
    <source>
        <dbReference type="EMBL" id="TDO42311.1"/>
    </source>
</evidence>
<reference evidence="4 5" key="1">
    <citation type="submission" date="2019-03" db="EMBL/GenBank/DDBJ databases">
        <title>Sequencing the genomes of 1000 actinobacteria strains.</title>
        <authorList>
            <person name="Klenk H.-P."/>
        </authorList>
    </citation>
    <scope>NUCLEOTIDE SEQUENCE [LARGE SCALE GENOMIC DNA]</scope>
    <source>
        <strain evidence="4 5">DSM 43805</strain>
    </source>
</reference>
<dbReference type="EMBL" id="SNWR01000001">
    <property type="protein sequence ID" value="TDO42311.1"/>
    <property type="molecule type" value="Genomic_DNA"/>
</dbReference>
<protein>
    <submittedName>
        <fullName evidence="4">Thymidylate synthase</fullName>
    </submittedName>
</protein>
<dbReference type="CDD" id="cd00351">
    <property type="entry name" value="TS_Pyrimidine_HMase"/>
    <property type="match status" value="1"/>
</dbReference>
<feature type="domain" description="Thymidylate synthase/dCMP hydroxymethylase" evidence="3">
    <location>
        <begin position="14"/>
        <end position="241"/>
    </location>
</feature>
<sequence>MTLTPATFDTFGEAYVAVLRRIHDQPEYDTRGRGKDAIEVPNISFRLTDPIRRSPYLAARRANIVFNHAEALWYLSGSDDLAMIGYYAPRLEKLSADGIRLTGTAYGPRLFGADGTDGRSQFDRVIDLLRDDPDSKRAAMLVMRPDELIDPGNPDVACTLGLQFLLRGGQLHATTYMRGNDAVIGLLCDTFSFTMIQELAARRLGVEVGTYTHHVGSMHINVLDITKVEEILAEADRTPAPMFPRSPMPDTSPEELATVLWWEQALRAGGTTLTAEAATRVPVSGYWRQVLLLFEAYRQIRETGDPVTADITAALAAGNRWLMATRWPDRIGMP</sequence>
<dbReference type="OrthoDB" id="9774633at2"/>
<dbReference type="PANTHER" id="PTHR11548">
    <property type="entry name" value="THYMIDYLATE SYNTHASE 1"/>
    <property type="match status" value="1"/>
</dbReference>
<name>A0A4R6K2D5_9ACTN</name>
<keyword evidence="2" id="KW-0808">Transferase</keyword>
<evidence type="ECO:0000259" key="3">
    <source>
        <dbReference type="Pfam" id="PF00303"/>
    </source>
</evidence>
<dbReference type="InterPro" id="IPR023451">
    <property type="entry name" value="Thymidate_synth/dCMP_Mease_dom"/>
</dbReference>
<keyword evidence="1" id="KW-0489">Methyltransferase</keyword>
<dbReference type="RefSeq" id="WP_133876222.1">
    <property type="nucleotide sequence ID" value="NZ_BOMD01000059.1"/>
</dbReference>
<dbReference type="Gene3D" id="3.30.572.10">
    <property type="entry name" value="Thymidylate synthase/dCMP hydroxymethylase domain"/>
    <property type="match status" value="1"/>
</dbReference>
<dbReference type="PANTHER" id="PTHR11548:SF9">
    <property type="entry name" value="THYMIDYLATE SYNTHASE"/>
    <property type="match status" value="1"/>
</dbReference>
<dbReference type="InterPro" id="IPR045097">
    <property type="entry name" value="Thymidate_synth/dCMP_Mease"/>
</dbReference>
<dbReference type="GO" id="GO:0005829">
    <property type="term" value="C:cytosol"/>
    <property type="evidence" value="ECO:0007669"/>
    <property type="project" value="TreeGrafter"/>
</dbReference>
<evidence type="ECO:0000313" key="5">
    <source>
        <dbReference type="Proteomes" id="UP000294901"/>
    </source>
</evidence>
<proteinExistence type="predicted"/>
<accession>A0A4R6K2D5</accession>
<dbReference type="InterPro" id="IPR036926">
    <property type="entry name" value="Thymidate_synth/dCMP_Mease_sf"/>
</dbReference>
<dbReference type="GO" id="GO:0004799">
    <property type="term" value="F:thymidylate synthase activity"/>
    <property type="evidence" value="ECO:0007669"/>
    <property type="project" value="TreeGrafter"/>
</dbReference>
<dbReference type="Pfam" id="PF00303">
    <property type="entry name" value="Thymidylat_synt"/>
    <property type="match status" value="1"/>
</dbReference>
<organism evidence="4 5">
    <name type="scientific">Paractinoplanes brasiliensis</name>
    <dbReference type="NCBI Taxonomy" id="52695"/>
    <lineage>
        <taxon>Bacteria</taxon>
        <taxon>Bacillati</taxon>
        <taxon>Actinomycetota</taxon>
        <taxon>Actinomycetes</taxon>
        <taxon>Micromonosporales</taxon>
        <taxon>Micromonosporaceae</taxon>
        <taxon>Paractinoplanes</taxon>
    </lineage>
</organism>
<evidence type="ECO:0000256" key="2">
    <source>
        <dbReference type="ARBA" id="ARBA00022679"/>
    </source>
</evidence>